<name>A0A3B3S5G6_9TELE</name>
<organism evidence="2 3">
    <name type="scientific">Paramormyrops kingsleyae</name>
    <dbReference type="NCBI Taxonomy" id="1676925"/>
    <lineage>
        <taxon>Eukaryota</taxon>
        <taxon>Metazoa</taxon>
        <taxon>Chordata</taxon>
        <taxon>Craniata</taxon>
        <taxon>Vertebrata</taxon>
        <taxon>Euteleostomi</taxon>
        <taxon>Actinopterygii</taxon>
        <taxon>Neopterygii</taxon>
        <taxon>Teleostei</taxon>
        <taxon>Osteoglossocephala</taxon>
        <taxon>Osteoglossomorpha</taxon>
        <taxon>Osteoglossiformes</taxon>
        <taxon>Mormyridae</taxon>
        <taxon>Paramormyrops</taxon>
    </lineage>
</organism>
<reference evidence="2" key="1">
    <citation type="submission" date="2025-08" db="UniProtKB">
        <authorList>
            <consortium name="Ensembl"/>
        </authorList>
    </citation>
    <scope>IDENTIFICATION</scope>
</reference>
<evidence type="ECO:0000256" key="1">
    <source>
        <dbReference type="SAM" id="MobiDB-lite"/>
    </source>
</evidence>
<feature type="region of interest" description="Disordered" evidence="1">
    <location>
        <begin position="51"/>
        <end position="76"/>
    </location>
</feature>
<dbReference type="Ensembl" id="ENSPKIT00000006752.1">
    <property type="protein sequence ID" value="ENSPKIP00000026004.1"/>
    <property type="gene ID" value="ENSPKIG00000008655.1"/>
</dbReference>
<evidence type="ECO:0000313" key="3">
    <source>
        <dbReference type="Proteomes" id="UP000261540"/>
    </source>
</evidence>
<sequence length="86" mass="9048">MHEEAGAWKRHGVRARLSVGGKGSGSSGLLISVYPFIRAWLNFHHILPSLGKPPPPTHPSGSHIPSTNRDLSEGGGGLDCGFIVAL</sequence>
<protein>
    <submittedName>
        <fullName evidence="2">Uncharacterized protein</fullName>
    </submittedName>
</protein>
<accession>A0A3B3S5G6</accession>
<dbReference type="AlphaFoldDB" id="A0A3B3S5G6"/>
<feature type="compositionally biased region" description="Polar residues" evidence="1">
    <location>
        <begin position="59"/>
        <end position="69"/>
    </location>
</feature>
<proteinExistence type="predicted"/>
<reference evidence="2" key="2">
    <citation type="submission" date="2025-09" db="UniProtKB">
        <authorList>
            <consortium name="Ensembl"/>
        </authorList>
    </citation>
    <scope>IDENTIFICATION</scope>
</reference>
<dbReference type="Proteomes" id="UP000261540">
    <property type="component" value="Unplaced"/>
</dbReference>
<keyword evidence="3" id="KW-1185">Reference proteome</keyword>
<evidence type="ECO:0000313" key="2">
    <source>
        <dbReference type="Ensembl" id="ENSPKIP00000026004.1"/>
    </source>
</evidence>